<comment type="caution">
    <text evidence="3">The sequence shown here is derived from an EMBL/GenBank/DDBJ whole genome shotgun (WGS) entry which is preliminary data.</text>
</comment>
<dbReference type="Gene3D" id="3.30.420.10">
    <property type="entry name" value="Ribonuclease H-like superfamily/Ribonuclease H"/>
    <property type="match status" value="1"/>
</dbReference>
<reference evidence="3 4" key="1">
    <citation type="submission" date="2024-01" db="EMBL/GenBank/DDBJ databases">
        <title>The complete chloroplast genome sequence of Lithospermum erythrorhizon: insights into the phylogenetic relationship among Boraginaceae species and the maternal lineages of purple gromwells.</title>
        <authorList>
            <person name="Okada T."/>
            <person name="Watanabe K."/>
        </authorList>
    </citation>
    <scope>NUCLEOTIDE SEQUENCE [LARGE SCALE GENOMIC DNA]</scope>
</reference>
<evidence type="ECO:0000313" key="3">
    <source>
        <dbReference type="EMBL" id="GAA0151454.1"/>
    </source>
</evidence>
<dbReference type="GO" id="GO:0003676">
    <property type="term" value="F:nucleic acid binding"/>
    <property type="evidence" value="ECO:0007669"/>
    <property type="project" value="InterPro"/>
</dbReference>
<dbReference type="PANTHER" id="PTHR42648:SF21">
    <property type="entry name" value="CYSTEINE-RICH RLK (RECEPTOR-LIKE PROTEIN KINASE) 8"/>
    <property type="match status" value="1"/>
</dbReference>
<feature type="domain" description="Integrase catalytic" evidence="2">
    <location>
        <begin position="46"/>
        <end position="126"/>
    </location>
</feature>
<dbReference type="AlphaFoldDB" id="A0AAV3PIE1"/>
<proteinExistence type="predicted"/>
<organism evidence="3 4">
    <name type="scientific">Lithospermum erythrorhizon</name>
    <name type="common">Purple gromwell</name>
    <name type="synonym">Lithospermum officinale var. erythrorhizon</name>
    <dbReference type="NCBI Taxonomy" id="34254"/>
    <lineage>
        <taxon>Eukaryota</taxon>
        <taxon>Viridiplantae</taxon>
        <taxon>Streptophyta</taxon>
        <taxon>Embryophyta</taxon>
        <taxon>Tracheophyta</taxon>
        <taxon>Spermatophyta</taxon>
        <taxon>Magnoliopsida</taxon>
        <taxon>eudicotyledons</taxon>
        <taxon>Gunneridae</taxon>
        <taxon>Pentapetalae</taxon>
        <taxon>asterids</taxon>
        <taxon>lamiids</taxon>
        <taxon>Boraginales</taxon>
        <taxon>Boraginaceae</taxon>
        <taxon>Boraginoideae</taxon>
        <taxon>Lithospermeae</taxon>
        <taxon>Lithospermum</taxon>
    </lineage>
</organism>
<accession>A0AAV3PIE1</accession>
<dbReference type="PROSITE" id="PS50994">
    <property type="entry name" value="INTEGRASE"/>
    <property type="match status" value="1"/>
</dbReference>
<evidence type="ECO:0000313" key="4">
    <source>
        <dbReference type="Proteomes" id="UP001454036"/>
    </source>
</evidence>
<name>A0AAV3PIE1_LITER</name>
<gene>
    <name evidence="3" type="ORF">LIER_37292</name>
</gene>
<dbReference type="InterPro" id="IPR036397">
    <property type="entry name" value="RNaseH_sf"/>
</dbReference>
<dbReference type="InterPro" id="IPR039537">
    <property type="entry name" value="Retrotran_Ty1/copia-like"/>
</dbReference>
<protein>
    <recommendedName>
        <fullName evidence="2">Integrase catalytic domain-containing protein</fullName>
    </recommendedName>
</protein>
<dbReference type="PANTHER" id="PTHR42648">
    <property type="entry name" value="TRANSPOSASE, PUTATIVE-RELATED"/>
    <property type="match status" value="1"/>
</dbReference>
<dbReference type="EMBL" id="BAABME010017816">
    <property type="protein sequence ID" value="GAA0151454.1"/>
    <property type="molecule type" value="Genomic_DNA"/>
</dbReference>
<dbReference type="SUPFAM" id="SSF53098">
    <property type="entry name" value="Ribonuclease H-like"/>
    <property type="match status" value="1"/>
</dbReference>
<dbReference type="InterPro" id="IPR001584">
    <property type="entry name" value="Integrase_cat-core"/>
</dbReference>
<dbReference type="InterPro" id="IPR012337">
    <property type="entry name" value="RNaseH-like_sf"/>
</dbReference>
<evidence type="ECO:0000256" key="1">
    <source>
        <dbReference type="SAM" id="MobiDB-lite"/>
    </source>
</evidence>
<dbReference type="GO" id="GO:0015074">
    <property type="term" value="P:DNA integration"/>
    <property type="evidence" value="ECO:0007669"/>
    <property type="project" value="InterPro"/>
</dbReference>
<dbReference type="Proteomes" id="UP001454036">
    <property type="component" value="Unassembled WGS sequence"/>
</dbReference>
<feature type="region of interest" description="Disordered" evidence="1">
    <location>
        <begin position="1"/>
        <end position="30"/>
    </location>
</feature>
<keyword evidence="4" id="KW-1185">Reference proteome</keyword>
<evidence type="ECO:0000259" key="2">
    <source>
        <dbReference type="PROSITE" id="PS50994"/>
    </source>
</evidence>
<sequence length="126" mass="14133">MSSRKANQGVPPTVITGGHNPSFGTIAHGLDESNLQREKGLTITRIRSDHGNEFENSQFNDFCNLEGIKHEFSALITPQQNGIVERKNRTIQEMARVMLHAKKIPVRFWAEAGNTACYILLEVNEN</sequence>